<dbReference type="GO" id="GO:0004347">
    <property type="term" value="F:glucose-6-phosphate isomerase activity"/>
    <property type="evidence" value="ECO:0007669"/>
    <property type="project" value="UniProtKB-EC"/>
</dbReference>
<organism evidence="9 10">
    <name type="scientific">Parachitinimonas caeni</name>
    <dbReference type="NCBI Taxonomy" id="3031301"/>
    <lineage>
        <taxon>Bacteria</taxon>
        <taxon>Pseudomonadati</taxon>
        <taxon>Pseudomonadota</taxon>
        <taxon>Betaproteobacteria</taxon>
        <taxon>Neisseriales</taxon>
        <taxon>Chitinibacteraceae</taxon>
        <taxon>Parachitinimonas</taxon>
    </lineage>
</organism>
<comment type="pathway">
    <text evidence="1 7 8">Carbohydrate degradation; glycolysis; D-glyceraldehyde 3-phosphate and glycerone phosphate from D-glucose: step 2/4.</text>
</comment>
<evidence type="ECO:0000256" key="4">
    <source>
        <dbReference type="ARBA" id="ARBA00023152"/>
    </source>
</evidence>
<proteinExistence type="inferred from homology"/>
<evidence type="ECO:0000256" key="2">
    <source>
        <dbReference type="ARBA" id="ARBA00006604"/>
    </source>
</evidence>
<dbReference type="InterPro" id="IPR018189">
    <property type="entry name" value="Phosphoglucose_isomerase_CS"/>
</dbReference>
<dbReference type="InterPro" id="IPR046348">
    <property type="entry name" value="SIS_dom_sf"/>
</dbReference>
<dbReference type="InterPro" id="IPR035476">
    <property type="entry name" value="SIS_PGI_1"/>
</dbReference>
<keyword evidence="5 7" id="KW-0413">Isomerase</keyword>
<gene>
    <name evidence="7 9" type="primary">pgi</name>
    <name evidence="9" type="ORF">PZA18_11570</name>
</gene>
<comment type="function">
    <text evidence="7">Catalyzes the reversible isomerization of glucose-6-phosphate to fructose-6-phosphate.</text>
</comment>
<feature type="active site" evidence="7">
    <location>
        <position position="383"/>
    </location>
</feature>
<dbReference type="InterPro" id="IPR001672">
    <property type="entry name" value="G6P_Isomerase"/>
</dbReference>
<feature type="active site" evidence="7">
    <location>
        <position position="511"/>
    </location>
</feature>
<dbReference type="HAMAP" id="MF_00473">
    <property type="entry name" value="G6P_isomerase"/>
    <property type="match status" value="1"/>
</dbReference>
<dbReference type="PANTHER" id="PTHR11469">
    <property type="entry name" value="GLUCOSE-6-PHOSPHATE ISOMERASE"/>
    <property type="match status" value="1"/>
</dbReference>
<evidence type="ECO:0000256" key="7">
    <source>
        <dbReference type="HAMAP-Rule" id="MF_00473"/>
    </source>
</evidence>
<name>A0ABT7DXD8_9NEIS</name>
<reference evidence="9" key="1">
    <citation type="submission" date="2023-03" db="EMBL/GenBank/DDBJ databases">
        <title>Chitinimonas shenzhenensis gen. nov., sp. nov., a novel member of family Burkholderiaceae isolated from activated sludge collected in Shen Zhen, China.</title>
        <authorList>
            <person name="Wang X."/>
        </authorList>
    </citation>
    <scope>NUCLEOTIDE SEQUENCE</scope>
    <source>
        <strain evidence="9">DQS-5</strain>
    </source>
</reference>
<comment type="catalytic activity">
    <reaction evidence="6 7 8">
        <text>alpha-D-glucose 6-phosphate = beta-D-fructose 6-phosphate</text>
        <dbReference type="Rhea" id="RHEA:11816"/>
        <dbReference type="ChEBI" id="CHEBI:57634"/>
        <dbReference type="ChEBI" id="CHEBI:58225"/>
        <dbReference type="EC" id="5.3.1.9"/>
    </reaction>
</comment>
<sequence>MSLISHSAEWAALTQHQQSLAQTSMRELFAANPLRFEQFSLQLDGLLFDFSKHRITSETKDLLLSLARQAGLPEWMQALKQGEKVNRSEGRAALHHALRFRPDSGLPLTGDGIHAKILAVRQQMQQFVQAIRCGERLGYDGQAITDLVHIGIGGSDLGPRLAAEALRPFLTGGPRLHFVANLDGGELARTLAGLNPATTLFAVVSKTFTTLETATNAQSARNWLLQSSSAANVSQHFVAITTNRQAAEQFGVAPENIFAFWEWVGGRYSVWSAVGLSLACGLGWEGFEAFLEGAAAMDAHYFNTPLDQNLPVLMALLSIWYISFWGAESHALVPYDDRLARFPAYLQQMDMESNGKRVSTEGVALDHASGAIIWGEVGSNSQHAFFQLLHQSQRLVPIDFIVSARPSHSLPDHHPQLVANCLAQSEALMWGKTEAEVRAELRANGLPEEEIERLTPHKVCPGNQPSSTLLFSELSPYTLGMLMALYEHKICSQAAIWGINPFDQWGVEFGKQLAKKIVPELISPHAATEHDASTNGLIAAYRRYVELSGTSQQ</sequence>
<dbReference type="EC" id="5.3.1.9" evidence="7"/>
<dbReference type="EMBL" id="JARRAF010000011">
    <property type="protein sequence ID" value="MDK2124691.1"/>
    <property type="molecule type" value="Genomic_DNA"/>
</dbReference>
<feature type="active site" description="Proton donor" evidence="7">
    <location>
        <position position="352"/>
    </location>
</feature>
<comment type="caution">
    <text evidence="9">The sequence shown here is derived from an EMBL/GenBank/DDBJ whole genome shotgun (WGS) entry which is preliminary data.</text>
</comment>
<dbReference type="PRINTS" id="PR00662">
    <property type="entry name" value="G6PISOMERASE"/>
</dbReference>
<dbReference type="RefSeq" id="WP_284101001.1">
    <property type="nucleotide sequence ID" value="NZ_JARRAF010000011.1"/>
</dbReference>
<comment type="subcellular location">
    <subcellularLocation>
        <location evidence="7">Cytoplasm</location>
    </subcellularLocation>
</comment>
<keyword evidence="3 7" id="KW-0312">Gluconeogenesis</keyword>
<dbReference type="InterPro" id="IPR035482">
    <property type="entry name" value="SIS_PGI_2"/>
</dbReference>
<dbReference type="PROSITE" id="PS00765">
    <property type="entry name" value="P_GLUCOSE_ISOMERASE_1"/>
    <property type="match status" value="1"/>
</dbReference>
<dbReference type="Proteomes" id="UP001172778">
    <property type="component" value="Unassembled WGS sequence"/>
</dbReference>
<dbReference type="PROSITE" id="PS51463">
    <property type="entry name" value="P_GLUCOSE_ISOMERASE_3"/>
    <property type="match status" value="1"/>
</dbReference>
<evidence type="ECO:0000256" key="5">
    <source>
        <dbReference type="ARBA" id="ARBA00023235"/>
    </source>
</evidence>
<evidence type="ECO:0000313" key="10">
    <source>
        <dbReference type="Proteomes" id="UP001172778"/>
    </source>
</evidence>
<dbReference type="NCBIfam" id="NF001211">
    <property type="entry name" value="PRK00179.1"/>
    <property type="match status" value="1"/>
</dbReference>
<dbReference type="Gene3D" id="3.40.50.10490">
    <property type="entry name" value="Glucose-6-phosphate isomerase like protein, domain 1"/>
    <property type="match status" value="2"/>
</dbReference>
<keyword evidence="4 7" id="KW-0324">Glycolysis</keyword>
<evidence type="ECO:0000256" key="1">
    <source>
        <dbReference type="ARBA" id="ARBA00004926"/>
    </source>
</evidence>
<dbReference type="SUPFAM" id="SSF53697">
    <property type="entry name" value="SIS domain"/>
    <property type="match status" value="1"/>
</dbReference>
<dbReference type="PANTHER" id="PTHR11469:SF1">
    <property type="entry name" value="GLUCOSE-6-PHOSPHATE ISOMERASE"/>
    <property type="match status" value="1"/>
</dbReference>
<accession>A0ABT7DXD8</accession>
<dbReference type="Pfam" id="PF00342">
    <property type="entry name" value="PGI"/>
    <property type="match status" value="1"/>
</dbReference>
<evidence type="ECO:0000256" key="6">
    <source>
        <dbReference type="ARBA" id="ARBA00029321"/>
    </source>
</evidence>
<dbReference type="PROSITE" id="PS00174">
    <property type="entry name" value="P_GLUCOSE_ISOMERASE_2"/>
    <property type="match status" value="1"/>
</dbReference>
<dbReference type="InterPro" id="IPR023096">
    <property type="entry name" value="G6P_Isomerase_C"/>
</dbReference>
<protein>
    <recommendedName>
        <fullName evidence="7">Glucose-6-phosphate isomerase</fullName>
        <shortName evidence="7">GPI</shortName>
        <ecNumber evidence="7">5.3.1.9</ecNumber>
    </recommendedName>
    <alternativeName>
        <fullName evidence="7">Phosphoglucose isomerase</fullName>
        <shortName evidence="7">PGI</shortName>
    </alternativeName>
    <alternativeName>
        <fullName evidence="7">Phosphohexose isomerase</fullName>
        <shortName evidence="7">PHI</shortName>
    </alternativeName>
</protein>
<dbReference type="CDD" id="cd05015">
    <property type="entry name" value="SIS_PGI_1"/>
    <property type="match status" value="1"/>
</dbReference>
<evidence type="ECO:0000313" key="9">
    <source>
        <dbReference type="EMBL" id="MDK2124691.1"/>
    </source>
</evidence>
<keyword evidence="7" id="KW-0963">Cytoplasm</keyword>
<comment type="pathway">
    <text evidence="7">Carbohydrate biosynthesis; gluconeogenesis.</text>
</comment>
<evidence type="ECO:0000256" key="3">
    <source>
        <dbReference type="ARBA" id="ARBA00022432"/>
    </source>
</evidence>
<keyword evidence="10" id="KW-1185">Reference proteome</keyword>
<dbReference type="Gene3D" id="1.10.1390.10">
    <property type="match status" value="1"/>
</dbReference>
<dbReference type="CDD" id="cd05016">
    <property type="entry name" value="SIS_PGI_2"/>
    <property type="match status" value="1"/>
</dbReference>
<comment type="similarity">
    <text evidence="2 7 8">Belongs to the GPI family.</text>
</comment>
<evidence type="ECO:0000256" key="8">
    <source>
        <dbReference type="RuleBase" id="RU000612"/>
    </source>
</evidence>